<evidence type="ECO:0000313" key="3">
    <source>
        <dbReference type="Proteomes" id="UP000198992"/>
    </source>
</evidence>
<organism evidence="2 3">
    <name type="scientific">Bradyrhizobium erythrophlei</name>
    <dbReference type="NCBI Taxonomy" id="1437360"/>
    <lineage>
        <taxon>Bacteria</taxon>
        <taxon>Pseudomonadati</taxon>
        <taxon>Pseudomonadota</taxon>
        <taxon>Alphaproteobacteria</taxon>
        <taxon>Hyphomicrobiales</taxon>
        <taxon>Nitrobacteraceae</taxon>
        <taxon>Bradyrhizobium</taxon>
    </lineage>
</organism>
<gene>
    <name evidence="2" type="ORF">SAMN05444164_0650</name>
</gene>
<sequence>MSGRARPDESLKHEVVDEPRAFLSPEHNGAMAAHLRARLKYPATMLSPDC</sequence>
<feature type="region of interest" description="Disordered" evidence="1">
    <location>
        <begin position="1"/>
        <end position="20"/>
    </location>
</feature>
<protein>
    <submittedName>
        <fullName evidence="2">Uncharacterized protein</fullName>
    </submittedName>
</protein>
<proteinExistence type="predicted"/>
<dbReference type="EMBL" id="FNTH01000001">
    <property type="protein sequence ID" value="SEB95419.1"/>
    <property type="molecule type" value="Genomic_DNA"/>
</dbReference>
<evidence type="ECO:0000313" key="2">
    <source>
        <dbReference type="EMBL" id="SEB95419.1"/>
    </source>
</evidence>
<dbReference type="Proteomes" id="UP000198992">
    <property type="component" value="Unassembled WGS sequence"/>
</dbReference>
<reference evidence="2 3" key="1">
    <citation type="submission" date="2016-10" db="EMBL/GenBank/DDBJ databases">
        <authorList>
            <person name="de Groot N.N."/>
        </authorList>
    </citation>
    <scope>NUCLEOTIDE SEQUENCE [LARGE SCALE GENOMIC DNA]</scope>
    <source>
        <strain evidence="2 3">MT12</strain>
    </source>
</reference>
<dbReference type="AlphaFoldDB" id="A0A1H4NJK5"/>
<name>A0A1H4NJK5_9BRAD</name>
<evidence type="ECO:0000256" key="1">
    <source>
        <dbReference type="SAM" id="MobiDB-lite"/>
    </source>
</evidence>
<accession>A0A1H4NJK5</accession>